<dbReference type="EC" id="1.17.4.1" evidence="3 13"/>
<dbReference type="CDD" id="cd02888">
    <property type="entry name" value="RNR_II_dimer"/>
    <property type="match status" value="1"/>
</dbReference>
<dbReference type="NCBIfam" id="TIGR02504">
    <property type="entry name" value="NrdJ_Z"/>
    <property type="match status" value="1"/>
</dbReference>
<dbReference type="InterPro" id="IPR000788">
    <property type="entry name" value="RNR_lg_C"/>
</dbReference>
<evidence type="ECO:0000256" key="6">
    <source>
        <dbReference type="ARBA" id="ARBA00022634"/>
    </source>
</evidence>
<keyword evidence="5 13" id="KW-0846">Cobalamin</keyword>
<feature type="region of interest" description="Disordered" evidence="14">
    <location>
        <begin position="1"/>
        <end position="23"/>
    </location>
</feature>
<evidence type="ECO:0000256" key="2">
    <source>
        <dbReference type="ARBA" id="ARBA00007405"/>
    </source>
</evidence>
<evidence type="ECO:0000259" key="17">
    <source>
        <dbReference type="Pfam" id="PF12637"/>
    </source>
</evidence>
<feature type="domain" description="TSCPD" evidence="17">
    <location>
        <begin position="737"/>
        <end position="837"/>
    </location>
</feature>
<keyword evidence="8 13" id="KW-0560">Oxidoreductase</keyword>
<dbReference type="AlphaFoldDB" id="A0A6C1CCH5"/>
<dbReference type="Gene3D" id="3.20.70.20">
    <property type="match status" value="1"/>
</dbReference>
<evidence type="ECO:0000256" key="8">
    <source>
        <dbReference type="ARBA" id="ARBA00023002"/>
    </source>
</evidence>
<name>A0A6C1CCH5_9ACTN</name>
<keyword evidence="9" id="KW-1015">Disulfide bond</keyword>
<dbReference type="GO" id="GO:0000166">
    <property type="term" value="F:nucleotide binding"/>
    <property type="evidence" value="ECO:0007669"/>
    <property type="project" value="UniProtKB-KW"/>
</dbReference>
<evidence type="ECO:0000256" key="9">
    <source>
        <dbReference type="ARBA" id="ARBA00023157"/>
    </source>
</evidence>
<dbReference type="Pfam" id="PF12637">
    <property type="entry name" value="TSCPD"/>
    <property type="match status" value="1"/>
</dbReference>
<evidence type="ECO:0000259" key="16">
    <source>
        <dbReference type="Pfam" id="PF08471"/>
    </source>
</evidence>
<dbReference type="PRINTS" id="PR01183">
    <property type="entry name" value="RIBORDTASEM1"/>
</dbReference>
<comment type="similarity">
    <text evidence="2 13">Belongs to the ribonucleoside diphosphate reductase class-2 family.</text>
</comment>
<dbReference type="GO" id="GO:0071897">
    <property type="term" value="P:DNA biosynthetic process"/>
    <property type="evidence" value="ECO:0007669"/>
    <property type="project" value="UniProtKB-KW"/>
</dbReference>
<feature type="domain" description="Ribonucleotide reductase class II vitamin B12-dependent N-terminal" evidence="16">
    <location>
        <begin position="47"/>
        <end position="137"/>
    </location>
</feature>
<feature type="region of interest" description="Disordered" evidence="14">
    <location>
        <begin position="861"/>
        <end position="922"/>
    </location>
</feature>
<evidence type="ECO:0000256" key="5">
    <source>
        <dbReference type="ARBA" id="ARBA00022628"/>
    </source>
</evidence>
<dbReference type="Pfam" id="PF08471">
    <property type="entry name" value="Ribonuc_red_2_N"/>
    <property type="match status" value="1"/>
</dbReference>
<evidence type="ECO:0000313" key="18">
    <source>
        <dbReference type="EMBL" id="TGG80322.1"/>
    </source>
</evidence>
<evidence type="ECO:0000256" key="10">
    <source>
        <dbReference type="ARBA" id="ARBA00023285"/>
    </source>
</evidence>
<dbReference type="GO" id="GO:0004748">
    <property type="term" value="F:ribonucleoside-diphosphate reductase activity, thioredoxin disulfide as acceptor"/>
    <property type="evidence" value="ECO:0007669"/>
    <property type="project" value="UniProtKB-EC"/>
</dbReference>
<dbReference type="InterPro" id="IPR013678">
    <property type="entry name" value="RNR_2_N"/>
</dbReference>
<dbReference type="GeneID" id="75180926"/>
<evidence type="ECO:0000256" key="13">
    <source>
        <dbReference type="RuleBase" id="RU364064"/>
    </source>
</evidence>
<dbReference type="Pfam" id="PF02867">
    <property type="entry name" value="Ribonuc_red_lgC"/>
    <property type="match status" value="1"/>
</dbReference>
<evidence type="ECO:0000256" key="11">
    <source>
        <dbReference type="ARBA" id="ARBA00025437"/>
    </source>
</evidence>
<evidence type="ECO:0000256" key="1">
    <source>
        <dbReference type="ARBA" id="ARBA00001922"/>
    </source>
</evidence>
<feature type="compositionally biased region" description="Basic and acidic residues" evidence="14">
    <location>
        <begin position="893"/>
        <end position="908"/>
    </location>
</feature>
<dbReference type="NCBIfam" id="NF005122">
    <property type="entry name" value="PRK06556.1"/>
    <property type="match status" value="1"/>
</dbReference>
<dbReference type="SUPFAM" id="SSF51998">
    <property type="entry name" value="PFL-like glycyl radical enzymes"/>
    <property type="match status" value="1"/>
</dbReference>
<proteinExistence type="inferred from homology"/>
<dbReference type="GO" id="GO:0050897">
    <property type="term" value="F:cobalt ion binding"/>
    <property type="evidence" value="ECO:0007669"/>
    <property type="project" value="InterPro"/>
</dbReference>
<comment type="caution">
    <text evidence="18">The sequence shown here is derived from an EMBL/GenBank/DDBJ whole genome shotgun (WGS) entry which is preliminary data.</text>
</comment>
<comment type="cofactor">
    <cofactor evidence="1 13">
        <name>adenosylcob(III)alamin</name>
        <dbReference type="ChEBI" id="CHEBI:18408"/>
    </cofactor>
</comment>
<keyword evidence="10 13" id="KW-0170">Cobalt</keyword>
<accession>A0A6C1CCH5</accession>
<dbReference type="InterPro" id="IPR024434">
    <property type="entry name" value="TSCPD_dom"/>
</dbReference>
<dbReference type="RefSeq" id="WP_016470250.1">
    <property type="nucleotide sequence ID" value="NZ_BBQG01000035.1"/>
</dbReference>
<keyword evidence="7 13" id="KW-0547">Nucleotide-binding</keyword>
<dbReference type="InterPro" id="IPR050862">
    <property type="entry name" value="RdRp_reductase_class-2"/>
</dbReference>
<evidence type="ECO:0000313" key="19">
    <source>
        <dbReference type="Proteomes" id="UP000298111"/>
    </source>
</evidence>
<dbReference type="Proteomes" id="UP000298111">
    <property type="component" value="Unassembled WGS sequence"/>
</dbReference>
<evidence type="ECO:0000256" key="3">
    <source>
        <dbReference type="ARBA" id="ARBA00012274"/>
    </source>
</evidence>
<dbReference type="EMBL" id="RCIY01000069">
    <property type="protein sequence ID" value="TGG80322.1"/>
    <property type="molecule type" value="Genomic_DNA"/>
</dbReference>
<comment type="function">
    <text evidence="11 13">Catalyzes the reduction of ribonucleotides to deoxyribonucleotides. May function to provide a pool of deoxyribonucleotide precursors for DNA repair during oxygen limitation and/or for immediate growth after restoration of oxygen.</text>
</comment>
<organism evidence="18 19">
    <name type="scientific">Streptomyces albus</name>
    <dbReference type="NCBI Taxonomy" id="1888"/>
    <lineage>
        <taxon>Bacteria</taxon>
        <taxon>Bacillati</taxon>
        <taxon>Actinomycetota</taxon>
        <taxon>Actinomycetes</taxon>
        <taxon>Kitasatosporales</taxon>
        <taxon>Streptomycetaceae</taxon>
        <taxon>Streptomyces</taxon>
    </lineage>
</organism>
<reference evidence="18 19" key="1">
    <citation type="submission" date="2018-10" db="EMBL/GenBank/DDBJ databases">
        <title>Isolation of pseudouridimycin from Streptomyces albus DSM 40763.</title>
        <authorList>
            <person name="Rosenqvist P."/>
            <person name="Metsae-Ketelae M."/>
            <person name="Virta P."/>
        </authorList>
    </citation>
    <scope>NUCLEOTIDE SEQUENCE [LARGE SCALE GENOMIC DNA]</scope>
    <source>
        <strain evidence="18 19">DSM 40763</strain>
    </source>
</reference>
<dbReference type="PANTHER" id="PTHR43371:SF1">
    <property type="entry name" value="RIBONUCLEOSIDE-DIPHOSPHATE REDUCTASE"/>
    <property type="match status" value="1"/>
</dbReference>
<evidence type="ECO:0000256" key="4">
    <source>
        <dbReference type="ARBA" id="ARBA00014409"/>
    </source>
</evidence>
<dbReference type="InterPro" id="IPR013344">
    <property type="entry name" value="RNR_NrdJ/NrdZ"/>
</dbReference>
<dbReference type="FunFam" id="3.20.70.20:FF:000007">
    <property type="entry name" value="Vitamin B12-dependent ribonucleotide reductase"/>
    <property type="match status" value="1"/>
</dbReference>
<comment type="catalytic activity">
    <reaction evidence="12 13">
        <text>a 2'-deoxyribonucleoside 5'-diphosphate + [thioredoxin]-disulfide + H2O = a ribonucleoside 5'-diphosphate + [thioredoxin]-dithiol</text>
        <dbReference type="Rhea" id="RHEA:23252"/>
        <dbReference type="Rhea" id="RHEA-COMP:10698"/>
        <dbReference type="Rhea" id="RHEA-COMP:10700"/>
        <dbReference type="ChEBI" id="CHEBI:15377"/>
        <dbReference type="ChEBI" id="CHEBI:29950"/>
        <dbReference type="ChEBI" id="CHEBI:50058"/>
        <dbReference type="ChEBI" id="CHEBI:57930"/>
        <dbReference type="ChEBI" id="CHEBI:73316"/>
        <dbReference type="EC" id="1.17.4.1"/>
    </reaction>
</comment>
<gene>
    <name evidence="18" type="ORF">D8771_21080</name>
</gene>
<evidence type="ECO:0000256" key="12">
    <source>
        <dbReference type="ARBA" id="ARBA00047754"/>
    </source>
</evidence>
<protein>
    <recommendedName>
        <fullName evidence="4 13">Vitamin B12-dependent ribonucleotide reductase</fullName>
        <ecNumber evidence="3 13">1.17.4.1</ecNumber>
    </recommendedName>
</protein>
<keyword evidence="6 13" id="KW-0237">DNA synthesis</keyword>
<dbReference type="GO" id="GO:0031419">
    <property type="term" value="F:cobalamin binding"/>
    <property type="evidence" value="ECO:0007669"/>
    <property type="project" value="UniProtKB-KW"/>
</dbReference>
<evidence type="ECO:0000256" key="7">
    <source>
        <dbReference type="ARBA" id="ARBA00022741"/>
    </source>
</evidence>
<evidence type="ECO:0000256" key="14">
    <source>
        <dbReference type="SAM" id="MobiDB-lite"/>
    </source>
</evidence>
<evidence type="ECO:0000259" key="15">
    <source>
        <dbReference type="Pfam" id="PF02867"/>
    </source>
</evidence>
<feature type="domain" description="Ribonucleotide reductase large subunit C-terminal" evidence="15">
    <location>
        <begin position="158"/>
        <end position="697"/>
    </location>
</feature>
<dbReference type="PANTHER" id="PTHR43371">
    <property type="entry name" value="VITAMIN B12-DEPENDENT RIBONUCLEOTIDE REDUCTASE"/>
    <property type="match status" value="1"/>
</dbReference>
<sequence>MTETTSGPTRGSRAKGSKANKGLRIERIHTTPGVHPYDEVNWERRDVVMTNWRDGSINFEQRGVEFPDFWSVNAVNIVTSKYFRGAVGTPQRENSLKQLIDRVVKTYRSAGEENGYFASPADAEIFEHELAYAVLHQIFAFNSPVWFNVGTKQPQQVSACFILSVDDSMESILDWYKEEGMIFKGGSGAGLNLSRIRSSKELLSSGGNASGPVSFMRGADASAGTIKSGGATRRAAKMVVLDVDHPDVEAFIETKVKEEEKIRALRDAGFDMDLGGEDITSVQYQNANNSVRVTDEFMKAVESGSKFGLRARMTGEVLEEVDARKLFRKMAEAAHACADPGIQYDDTINHWHTSPETGRITASNPCSEYMHLDNSSCNLASLNLMKFLRDDDAGNQSFDAERFAKVVELVITAMDISICFADFPTEKIGETTRAFRQLGIGYANLGALLMATGHAYDSDGGRALAGAITSLMTGTSYKRSAELAAIVGPYEGYARNAAAHKRVMKQHSDANDAATRMDDLDTPVWAAATEAWQDVLRLGEKNGFRNAQASVLAPTGTIGLMMDCDTTGVEPDLALVKFKKLVGGGSMQIVNNTVPKALKRLGYQPEQVEAIVEHIAEHGNVVDAPGLKPEHYEVFDCAMGERSISPMGHVRMMAAAQPFLSGAISKTVNMPASSTVEDVEEIYLQGWKLGTKALAVYVENSKVGQPLSAKAKEEKKAEEPEKVVEYRPVRRRLPKGRPGITTSFTVGGAEGYMTANSYPDDGLGEVFLKMSKQGSTLAGMMDAFSIAVSVGLQYGVPLETYVSKFTNMRFEPAGMTDDTDVRMAQSIVDYIFRRLALDFLPFETRSALGIHSAAERQRHLETGSYEASEEEEFDADALAQSAPKADQAPQVTPREEAKDAKDADRTTAEPEAPTPAPREAHSSTELLEMQLGLNADAPLCFSCGTKMRRAGSCYLCEGCGSTSGCS</sequence>